<evidence type="ECO:0000256" key="6">
    <source>
        <dbReference type="ARBA" id="ARBA00023054"/>
    </source>
</evidence>
<accession>A0A9K3CXH1</accession>
<gene>
    <name evidence="11" type="ORF">KIPB_004771</name>
</gene>
<keyword evidence="6 9" id="KW-0175">Coiled coil</keyword>
<feature type="domain" description="Kinetochore protein Nuf2 N-terminal" evidence="10">
    <location>
        <begin position="8"/>
        <end position="87"/>
    </location>
</feature>
<comment type="subcellular location">
    <subcellularLocation>
        <location evidence="1">Chromosome</location>
        <location evidence="1">Centromere</location>
    </subcellularLocation>
</comment>
<evidence type="ECO:0000259" key="10">
    <source>
        <dbReference type="Pfam" id="PF03800"/>
    </source>
</evidence>
<feature type="non-terminal residue" evidence="11">
    <location>
        <position position="1"/>
    </location>
</feature>
<dbReference type="AlphaFoldDB" id="A0A9K3CXH1"/>
<dbReference type="GO" id="GO:0051301">
    <property type="term" value="P:cell division"/>
    <property type="evidence" value="ECO:0007669"/>
    <property type="project" value="UniProtKB-KW"/>
</dbReference>
<dbReference type="Proteomes" id="UP000265618">
    <property type="component" value="Unassembled WGS sequence"/>
</dbReference>
<organism evidence="11 12">
    <name type="scientific">Kipferlia bialata</name>
    <dbReference type="NCBI Taxonomy" id="797122"/>
    <lineage>
        <taxon>Eukaryota</taxon>
        <taxon>Metamonada</taxon>
        <taxon>Carpediemonas-like organisms</taxon>
        <taxon>Kipferlia</taxon>
    </lineage>
</organism>
<reference evidence="11 12" key="1">
    <citation type="journal article" date="2018" name="PLoS ONE">
        <title>The draft genome of Kipferlia bialata reveals reductive genome evolution in fornicate parasites.</title>
        <authorList>
            <person name="Tanifuji G."/>
            <person name="Takabayashi S."/>
            <person name="Kume K."/>
            <person name="Takagi M."/>
            <person name="Nakayama T."/>
            <person name="Kamikawa R."/>
            <person name="Inagaki Y."/>
            <person name="Hashimoto T."/>
        </authorList>
    </citation>
    <scope>NUCLEOTIDE SEQUENCE [LARGE SCALE GENOMIC DNA]</scope>
    <source>
        <strain evidence="11">NY0173</strain>
    </source>
</reference>
<name>A0A9K3CXH1_9EUKA</name>
<dbReference type="Pfam" id="PF03800">
    <property type="entry name" value="Nuf2"/>
    <property type="match status" value="1"/>
</dbReference>
<comment type="similarity">
    <text evidence="2">Belongs to the NUF2 family.</text>
</comment>
<dbReference type="GO" id="GO:0031262">
    <property type="term" value="C:Ndc80 complex"/>
    <property type="evidence" value="ECO:0007669"/>
    <property type="project" value="InterPro"/>
</dbReference>
<keyword evidence="5" id="KW-0498">Mitosis</keyword>
<evidence type="ECO:0000256" key="4">
    <source>
        <dbReference type="ARBA" id="ARBA00022618"/>
    </source>
</evidence>
<comment type="caution">
    <text evidence="11">The sequence shown here is derived from an EMBL/GenBank/DDBJ whole genome shotgun (WGS) entry which is preliminary data.</text>
</comment>
<evidence type="ECO:0000256" key="9">
    <source>
        <dbReference type="SAM" id="Coils"/>
    </source>
</evidence>
<feature type="coiled-coil region" evidence="9">
    <location>
        <begin position="100"/>
        <end position="134"/>
    </location>
</feature>
<keyword evidence="8" id="KW-0137">Centromere</keyword>
<dbReference type="InterPro" id="IPR038275">
    <property type="entry name" value="Nuf2_N_sf"/>
</dbReference>
<dbReference type="Gene3D" id="1.10.418.60">
    <property type="entry name" value="Ncd80 complex, Nuf2 subunit"/>
    <property type="match status" value="1"/>
</dbReference>
<sequence length="396" mass="44963">DIQNRVSTLNADHFKVSTPATQTTSAPLFVFAASMSRFFDDLRLNIDAGPRFGGFCLTDLTAPTPSRTRVLLSCVCNFIALEMEYYQLKANEIEPLAEKGEALALEAKEAEDELRQLEEEAAANQEEAATLASEEQAAKQELSEKTQLFMELTRQVDVLKKGIAAAQPDLKRVKEELVQLQKDISRLNEQIVRSPGRLAAQITELESSVKFYTEQERDKALMRDDYKRRKSIIEDQRHAFTKVEALISELEEVVATNVADLDELNAMEKEREDKAEELVATGQQWSQLTERVTKVQQRNQQAIDKHAMKTAEFQSEIQGLRATLAEINSRVEAQNKKHEKILGVIRMGNIALQEEEDKYLQKTAELSTGVDTLMDTYKAEYERCRIKMAEIDAQFH</sequence>
<keyword evidence="12" id="KW-1185">Reference proteome</keyword>
<keyword evidence="4" id="KW-0132">Cell division</keyword>
<evidence type="ECO:0000256" key="7">
    <source>
        <dbReference type="ARBA" id="ARBA00023306"/>
    </source>
</evidence>
<keyword evidence="7" id="KW-0131">Cell cycle</keyword>
<evidence type="ECO:0000256" key="5">
    <source>
        <dbReference type="ARBA" id="ARBA00022776"/>
    </source>
</evidence>
<keyword evidence="3" id="KW-0158">Chromosome</keyword>
<dbReference type="EMBL" id="BDIP01001055">
    <property type="protein sequence ID" value="GIQ83449.1"/>
    <property type="molecule type" value="Genomic_DNA"/>
</dbReference>
<evidence type="ECO:0000256" key="1">
    <source>
        <dbReference type="ARBA" id="ARBA00004584"/>
    </source>
</evidence>
<evidence type="ECO:0000256" key="3">
    <source>
        <dbReference type="ARBA" id="ARBA00022454"/>
    </source>
</evidence>
<dbReference type="InterPro" id="IPR005549">
    <property type="entry name" value="Kinetochore_Nuf2_N"/>
</dbReference>
<evidence type="ECO:0000256" key="2">
    <source>
        <dbReference type="ARBA" id="ARBA00005498"/>
    </source>
</evidence>
<evidence type="ECO:0000256" key="8">
    <source>
        <dbReference type="ARBA" id="ARBA00023328"/>
    </source>
</evidence>
<proteinExistence type="inferred from homology"/>
<protein>
    <submittedName>
        <fullName evidence="11">Kinetochore protein Nuf2</fullName>
    </submittedName>
</protein>
<evidence type="ECO:0000313" key="12">
    <source>
        <dbReference type="Proteomes" id="UP000265618"/>
    </source>
</evidence>
<evidence type="ECO:0000313" key="11">
    <source>
        <dbReference type="EMBL" id="GIQ83449.1"/>
    </source>
</evidence>